<accession>A0AAD6FIW9</accession>
<keyword evidence="5" id="KW-0009">Actin-binding</keyword>
<dbReference type="Pfam" id="PF00373">
    <property type="entry name" value="FERM_M"/>
    <property type="match status" value="1"/>
</dbReference>
<sequence>MTNNNNRLSMERGWQLMWLCSGLFVPNRNLLGYTQRFLESRKKPRNLPPHHIEVEAIQQNSTQIFHKIHFPNETSDIFEVQSTTTIEDLCRSITYQLKLTSADGYGLSLKTTNKMVNLQDQKYLFDSLRQTAEPSKKGKRVKEVNQVNMPYLVIFKRKLWFNVSPGKDLVADLMFHYPQELPRYLRGYHNCTKEDMTNIGGLLFRAEVDSDRSQFVMIPRMLRELVPADQIDLMSPEEWKKHIIQAYSKQSGITVQEAKIEFLKVICSWPTFGCAFFEVKQTCESSYPNIVLIAISKLGISLIDPQTKKVLVMHPFSRIKEYQSEGNYFEMSIGTLLRAVVFVCETTQANTMEDLLRSYVTMYERQRTALRPKHNIFS</sequence>
<dbReference type="PANTHER" id="PTHR22692">
    <property type="entry name" value="MYOSIN VII, XV"/>
    <property type="match status" value="1"/>
</dbReference>
<dbReference type="InterPro" id="IPR051567">
    <property type="entry name" value="Unconventional_Myosin_ATPase"/>
</dbReference>
<dbReference type="InterPro" id="IPR014352">
    <property type="entry name" value="FERM/acyl-CoA-bd_prot_sf"/>
</dbReference>
<dbReference type="Proteomes" id="UP001219934">
    <property type="component" value="Unassembled WGS sequence"/>
</dbReference>
<evidence type="ECO:0000256" key="2">
    <source>
        <dbReference type="ARBA" id="ARBA00008314"/>
    </source>
</evidence>
<evidence type="ECO:0000259" key="7">
    <source>
        <dbReference type="PROSITE" id="PS51016"/>
    </source>
</evidence>
<comment type="caution">
    <text evidence="8">The sequence shown here is derived from an EMBL/GenBank/DDBJ whole genome shotgun (WGS) entry which is preliminary data.</text>
</comment>
<dbReference type="GO" id="GO:0005737">
    <property type="term" value="C:cytoplasm"/>
    <property type="evidence" value="ECO:0007669"/>
    <property type="project" value="UniProtKB-SubCell"/>
</dbReference>
<evidence type="ECO:0000256" key="5">
    <source>
        <dbReference type="ARBA" id="ARBA00023203"/>
    </source>
</evidence>
<dbReference type="AlphaFoldDB" id="A0AAD6FIW9"/>
<reference evidence="8" key="1">
    <citation type="submission" date="2022-11" db="EMBL/GenBank/DDBJ databases">
        <title>Chromosome-level genome of Pogonophryne albipinna.</title>
        <authorList>
            <person name="Jo E."/>
        </authorList>
    </citation>
    <scope>NUCLEOTIDE SEQUENCE</scope>
    <source>
        <strain evidence="8">SGF0006</strain>
        <tissue evidence="8">Muscle</tissue>
    </source>
</reference>
<evidence type="ECO:0000259" key="6">
    <source>
        <dbReference type="PROSITE" id="PS50057"/>
    </source>
</evidence>
<dbReference type="PROSITE" id="PS51016">
    <property type="entry name" value="MYTH4"/>
    <property type="match status" value="1"/>
</dbReference>
<dbReference type="InterPro" id="IPR035963">
    <property type="entry name" value="FERM_2"/>
</dbReference>
<proteinExistence type="inferred from homology"/>
<comment type="subcellular location">
    <subcellularLocation>
        <location evidence="1">Cytoplasm</location>
    </subcellularLocation>
</comment>
<dbReference type="SUPFAM" id="SSF50729">
    <property type="entry name" value="PH domain-like"/>
    <property type="match status" value="1"/>
</dbReference>
<evidence type="ECO:0000313" key="9">
    <source>
        <dbReference type="Proteomes" id="UP001219934"/>
    </source>
</evidence>
<dbReference type="PANTHER" id="PTHR22692:SF24">
    <property type="entry name" value="MYOSIN VIIB"/>
    <property type="match status" value="1"/>
</dbReference>
<dbReference type="EMBL" id="JAPTMU010000010">
    <property type="protein sequence ID" value="KAJ4936638.1"/>
    <property type="molecule type" value="Genomic_DNA"/>
</dbReference>
<dbReference type="Gene3D" id="1.25.40.530">
    <property type="entry name" value="MyTH4 domain"/>
    <property type="match status" value="1"/>
</dbReference>
<dbReference type="GO" id="GO:0005524">
    <property type="term" value="F:ATP binding"/>
    <property type="evidence" value="ECO:0007669"/>
    <property type="project" value="UniProtKB-KW"/>
</dbReference>
<keyword evidence="3" id="KW-0963">Cytoplasm</keyword>
<keyword evidence="4" id="KW-0677">Repeat</keyword>
<dbReference type="SMART" id="SM00295">
    <property type="entry name" value="B41"/>
    <property type="match status" value="1"/>
</dbReference>
<dbReference type="SUPFAM" id="SSF54236">
    <property type="entry name" value="Ubiquitin-like"/>
    <property type="match status" value="1"/>
</dbReference>
<dbReference type="InterPro" id="IPR000857">
    <property type="entry name" value="MyTH4_dom"/>
</dbReference>
<dbReference type="InterPro" id="IPR038185">
    <property type="entry name" value="MyTH4_dom_sf"/>
</dbReference>
<evidence type="ECO:0000256" key="4">
    <source>
        <dbReference type="ARBA" id="ARBA00022737"/>
    </source>
</evidence>
<dbReference type="Gene3D" id="1.20.80.10">
    <property type="match status" value="1"/>
</dbReference>
<dbReference type="GO" id="GO:0003779">
    <property type="term" value="F:actin binding"/>
    <property type="evidence" value="ECO:0007669"/>
    <property type="project" value="UniProtKB-KW"/>
</dbReference>
<feature type="domain" description="FERM" evidence="6">
    <location>
        <begin position="64"/>
        <end position="367"/>
    </location>
</feature>
<protein>
    <submittedName>
        <fullName evidence="8">Uncharacterized protein</fullName>
    </submittedName>
</protein>
<evidence type="ECO:0000256" key="3">
    <source>
        <dbReference type="ARBA" id="ARBA00022490"/>
    </source>
</evidence>
<dbReference type="Pfam" id="PF24522">
    <property type="entry name" value="KRIT1_FRMD8_FERM_C"/>
    <property type="match status" value="1"/>
</dbReference>
<comment type="similarity">
    <text evidence="2">Belongs to the TRAFAC class myosin-kinesin ATPase superfamily. Myosin family.</text>
</comment>
<dbReference type="InterPro" id="IPR029071">
    <property type="entry name" value="Ubiquitin-like_domsf"/>
</dbReference>
<dbReference type="InterPro" id="IPR019749">
    <property type="entry name" value="Band_41_domain"/>
</dbReference>
<dbReference type="Pfam" id="PF00784">
    <property type="entry name" value="MyTH4"/>
    <property type="match status" value="1"/>
</dbReference>
<gene>
    <name evidence="8" type="ORF">JOQ06_001227</name>
</gene>
<dbReference type="InterPro" id="IPR011993">
    <property type="entry name" value="PH-like_dom_sf"/>
</dbReference>
<evidence type="ECO:0000313" key="8">
    <source>
        <dbReference type="EMBL" id="KAJ4936638.1"/>
    </source>
</evidence>
<keyword evidence="9" id="KW-1185">Reference proteome</keyword>
<dbReference type="CDD" id="cd14473">
    <property type="entry name" value="FERM_B-lobe"/>
    <property type="match status" value="1"/>
</dbReference>
<dbReference type="SUPFAM" id="SSF47031">
    <property type="entry name" value="Second domain of FERM"/>
    <property type="match status" value="1"/>
</dbReference>
<name>A0AAD6FIW9_9TELE</name>
<dbReference type="InterPro" id="IPR057096">
    <property type="entry name" value="KRIT1_FRMD8_FERM_C"/>
</dbReference>
<dbReference type="PROSITE" id="PS50057">
    <property type="entry name" value="FERM_3"/>
    <property type="match status" value="1"/>
</dbReference>
<dbReference type="Gene3D" id="2.30.29.30">
    <property type="entry name" value="Pleckstrin-homology domain (PH domain)/Phosphotyrosine-binding domain (PTB)"/>
    <property type="match status" value="1"/>
</dbReference>
<dbReference type="Pfam" id="PF21989">
    <property type="entry name" value="RA_2"/>
    <property type="match status" value="1"/>
</dbReference>
<evidence type="ECO:0000256" key="1">
    <source>
        <dbReference type="ARBA" id="ARBA00004496"/>
    </source>
</evidence>
<organism evidence="8 9">
    <name type="scientific">Pogonophryne albipinna</name>
    <dbReference type="NCBI Taxonomy" id="1090488"/>
    <lineage>
        <taxon>Eukaryota</taxon>
        <taxon>Metazoa</taxon>
        <taxon>Chordata</taxon>
        <taxon>Craniata</taxon>
        <taxon>Vertebrata</taxon>
        <taxon>Euteleostomi</taxon>
        <taxon>Actinopterygii</taxon>
        <taxon>Neopterygii</taxon>
        <taxon>Teleostei</taxon>
        <taxon>Neoteleostei</taxon>
        <taxon>Acanthomorphata</taxon>
        <taxon>Eupercaria</taxon>
        <taxon>Perciformes</taxon>
        <taxon>Notothenioidei</taxon>
        <taxon>Pogonophryne</taxon>
    </lineage>
</organism>
<dbReference type="GO" id="GO:0005856">
    <property type="term" value="C:cytoskeleton"/>
    <property type="evidence" value="ECO:0007669"/>
    <property type="project" value="InterPro"/>
</dbReference>
<feature type="domain" description="MyTH4" evidence="7">
    <location>
        <begin position="1"/>
        <end position="84"/>
    </location>
</feature>
<dbReference type="Gene3D" id="3.10.20.90">
    <property type="entry name" value="Phosphatidylinositol 3-kinase Catalytic Subunit, Chain A, domain 1"/>
    <property type="match status" value="1"/>
</dbReference>
<dbReference type="InterPro" id="IPR019748">
    <property type="entry name" value="FERM_central"/>
</dbReference>
<dbReference type="InterPro" id="IPR000299">
    <property type="entry name" value="FERM_domain"/>
</dbReference>